<sequence>TIWLLKAAWDTISTKTLKNCWCYTGILSSQYLVKIFLKLKSASNEDSKA</sequence>
<evidence type="ECO:0000313" key="1">
    <source>
        <dbReference type="EMBL" id="CAG8838529.1"/>
    </source>
</evidence>
<proteinExistence type="predicted"/>
<accession>A0ACA9SFU3</accession>
<feature type="non-terminal residue" evidence="1">
    <location>
        <position position="1"/>
    </location>
</feature>
<dbReference type="EMBL" id="CAJVQC010120854">
    <property type="protein sequence ID" value="CAG8838529.1"/>
    <property type="molecule type" value="Genomic_DNA"/>
</dbReference>
<dbReference type="Proteomes" id="UP000789920">
    <property type="component" value="Unassembled WGS sequence"/>
</dbReference>
<organism evidence="1 2">
    <name type="scientific">Racocetra persica</name>
    <dbReference type="NCBI Taxonomy" id="160502"/>
    <lineage>
        <taxon>Eukaryota</taxon>
        <taxon>Fungi</taxon>
        <taxon>Fungi incertae sedis</taxon>
        <taxon>Mucoromycota</taxon>
        <taxon>Glomeromycotina</taxon>
        <taxon>Glomeromycetes</taxon>
        <taxon>Diversisporales</taxon>
        <taxon>Gigasporaceae</taxon>
        <taxon>Racocetra</taxon>
    </lineage>
</organism>
<reference evidence="1" key="1">
    <citation type="submission" date="2021-06" db="EMBL/GenBank/DDBJ databases">
        <authorList>
            <person name="Kallberg Y."/>
            <person name="Tangrot J."/>
            <person name="Rosling A."/>
        </authorList>
    </citation>
    <scope>NUCLEOTIDE SEQUENCE</scope>
    <source>
        <strain evidence="1">MA461A</strain>
    </source>
</reference>
<gene>
    <name evidence="1" type="ORF">RPERSI_LOCUS30704</name>
</gene>
<keyword evidence="2" id="KW-1185">Reference proteome</keyword>
<evidence type="ECO:0000313" key="2">
    <source>
        <dbReference type="Proteomes" id="UP000789920"/>
    </source>
</evidence>
<protein>
    <submittedName>
        <fullName evidence="1">27950_t:CDS:1</fullName>
    </submittedName>
</protein>
<name>A0ACA9SFU3_9GLOM</name>
<comment type="caution">
    <text evidence="1">The sequence shown here is derived from an EMBL/GenBank/DDBJ whole genome shotgun (WGS) entry which is preliminary data.</text>
</comment>